<organism evidence="1 2">
    <name type="scientific">Eragrostis curvula</name>
    <name type="common">weeping love grass</name>
    <dbReference type="NCBI Taxonomy" id="38414"/>
    <lineage>
        <taxon>Eukaryota</taxon>
        <taxon>Viridiplantae</taxon>
        <taxon>Streptophyta</taxon>
        <taxon>Embryophyta</taxon>
        <taxon>Tracheophyta</taxon>
        <taxon>Spermatophyta</taxon>
        <taxon>Magnoliopsida</taxon>
        <taxon>Liliopsida</taxon>
        <taxon>Poales</taxon>
        <taxon>Poaceae</taxon>
        <taxon>PACMAD clade</taxon>
        <taxon>Chloridoideae</taxon>
        <taxon>Eragrostideae</taxon>
        <taxon>Eragrostidinae</taxon>
        <taxon>Eragrostis</taxon>
    </lineage>
</organism>
<proteinExistence type="predicted"/>
<sequence>MERIRLPQPSVTFRASALDDQWGIHCFPLADRKVLFDADTRHVVTMPSLHKPKTMPFSLFVPSADDTNSDAEYDPEDDYVEDGVGTLYVMEGSPKKEPVSDQPSEQFEAYVHGQRSETSFKAWDCHLLPPPPYVRDPSKRCPLVTSYGVVGDGGSHIVVSAEGGGTCVMDTASRTWEEIGSWLLPFHGKEAREPQLVCLGSGRFCVARFFETFRTTRFGYDDEVIDREFAVFTGVEVVPRVRGSDNGNGRDKGNNGKGKAKLQMITHVSRCHISANGTTVESVF</sequence>
<comment type="caution">
    <text evidence="1">The sequence shown here is derived from an EMBL/GenBank/DDBJ whole genome shotgun (WGS) entry which is preliminary data.</text>
</comment>
<accession>A0A5J9VR45</accession>
<keyword evidence="2" id="KW-1185">Reference proteome</keyword>
<gene>
    <name evidence="1" type="ORF">EJB05_11398</name>
</gene>
<dbReference type="AlphaFoldDB" id="A0A5J9VR45"/>
<dbReference type="Proteomes" id="UP000324897">
    <property type="component" value="Chromosome 4"/>
</dbReference>
<reference evidence="1 2" key="1">
    <citation type="journal article" date="2019" name="Sci. Rep.">
        <title>A high-quality genome of Eragrostis curvula grass provides insights into Poaceae evolution and supports new strategies to enhance forage quality.</title>
        <authorList>
            <person name="Carballo J."/>
            <person name="Santos B.A.C.M."/>
            <person name="Zappacosta D."/>
            <person name="Garbus I."/>
            <person name="Selva J.P."/>
            <person name="Gallo C.A."/>
            <person name="Diaz A."/>
            <person name="Albertini E."/>
            <person name="Caccamo M."/>
            <person name="Echenique V."/>
        </authorList>
    </citation>
    <scope>NUCLEOTIDE SEQUENCE [LARGE SCALE GENOMIC DNA]</scope>
    <source>
        <strain evidence="2">cv. Victoria</strain>
        <tissue evidence="1">Leaf</tissue>
    </source>
</reference>
<name>A0A5J9VR45_9POAL</name>
<dbReference type="PANTHER" id="PTHR33085:SF129">
    <property type="entry name" value="OS04G0426500 PROTEIN"/>
    <property type="match status" value="1"/>
</dbReference>
<evidence type="ECO:0000313" key="1">
    <source>
        <dbReference type="EMBL" id="TVU38051.1"/>
    </source>
</evidence>
<dbReference type="Gramene" id="TVU38051">
    <property type="protein sequence ID" value="TVU38051"/>
    <property type="gene ID" value="EJB05_11398"/>
</dbReference>
<feature type="non-terminal residue" evidence="1">
    <location>
        <position position="1"/>
    </location>
</feature>
<evidence type="ECO:0000313" key="2">
    <source>
        <dbReference type="Proteomes" id="UP000324897"/>
    </source>
</evidence>
<dbReference type="EMBL" id="RWGY01000007">
    <property type="protein sequence ID" value="TVU38051.1"/>
    <property type="molecule type" value="Genomic_DNA"/>
</dbReference>
<dbReference type="InterPro" id="IPR012871">
    <property type="entry name" value="DUF1668_ORYSA"/>
</dbReference>
<dbReference type="OrthoDB" id="646432at2759"/>
<dbReference type="PANTHER" id="PTHR33085">
    <property type="entry name" value="OS12G0113100 PROTEIN-RELATED"/>
    <property type="match status" value="1"/>
</dbReference>
<protein>
    <submittedName>
        <fullName evidence="1">Uncharacterized protein</fullName>
    </submittedName>
</protein>
<dbReference type="Pfam" id="PF07893">
    <property type="entry name" value="DUF1668"/>
    <property type="match status" value="2"/>
</dbReference>